<dbReference type="AlphaFoldDB" id="W4LA00"/>
<reference evidence="3 4" key="1">
    <citation type="journal article" date="2014" name="Nature">
        <title>An environmental bacterial taxon with a large and distinct metabolic repertoire.</title>
        <authorList>
            <person name="Wilson M.C."/>
            <person name="Mori T."/>
            <person name="Ruckert C."/>
            <person name="Uria A.R."/>
            <person name="Helf M.J."/>
            <person name="Takada K."/>
            <person name="Gernert C."/>
            <person name="Steffens U.A."/>
            <person name="Heycke N."/>
            <person name="Schmitt S."/>
            <person name="Rinke C."/>
            <person name="Helfrich E.J."/>
            <person name="Brachmann A.O."/>
            <person name="Gurgui C."/>
            <person name="Wakimoto T."/>
            <person name="Kracht M."/>
            <person name="Crusemann M."/>
            <person name="Hentschel U."/>
            <person name="Abe I."/>
            <person name="Matsunaga S."/>
            <person name="Kalinowski J."/>
            <person name="Takeyama H."/>
            <person name="Piel J."/>
        </authorList>
    </citation>
    <scope>NUCLEOTIDE SEQUENCE [LARGE SCALE GENOMIC DNA]</scope>
    <source>
        <strain evidence="4">TSY1</strain>
    </source>
</reference>
<evidence type="ECO:0000313" key="4">
    <source>
        <dbReference type="Proteomes" id="UP000019141"/>
    </source>
</evidence>
<dbReference type="Gene3D" id="2.40.10.220">
    <property type="entry name" value="predicted glycosyltransferase like domains"/>
    <property type="match status" value="1"/>
</dbReference>
<dbReference type="SUPFAM" id="SSF141371">
    <property type="entry name" value="PilZ domain-like"/>
    <property type="match status" value="1"/>
</dbReference>
<name>W4LA00_ENTF1</name>
<dbReference type="Pfam" id="PF07238">
    <property type="entry name" value="PilZ"/>
    <property type="match status" value="1"/>
</dbReference>
<gene>
    <name evidence="3" type="ORF">ETSY1_36075</name>
</gene>
<keyword evidence="4" id="KW-1185">Reference proteome</keyword>
<proteinExistence type="predicted"/>
<dbReference type="InterPro" id="IPR009875">
    <property type="entry name" value="PilZ_domain"/>
</dbReference>
<organism evidence="3 4">
    <name type="scientific">Entotheonella factor</name>
    <dbReference type="NCBI Taxonomy" id="1429438"/>
    <lineage>
        <taxon>Bacteria</taxon>
        <taxon>Pseudomonadati</taxon>
        <taxon>Nitrospinota/Tectimicrobiota group</taxon>
        <taxon>Candidatus Tectimicrobiota</taxon>
        <taxon>Candidatus Entotheonellia</taxon>
        <taxon>Candidatus Entotheonellales</taxon>
        <taxon>Candidatus Entotheonellaceae</taxon>
        <taxon>Candidatus Entotheonella</taxon>
    </lineage>
</organism>
<dbReference type="HOGENOM" id="CLU_1381899_0_0_7"/>
<feature type="domain" description="PilZ" evidence="2">
    <location>
        <begin position="117"/>
        <end position="204"/>
    </location>
</feature>
<feature type="compositionally biased region" description="Basic and acidic residues" evidence="1">
    <location>
        <begin position="80"/>
        <end position="93"/>
    </location>
</feature>
<dbReference type="EMBL" id="AZHW01001110">
    <property type="protein sequence ID" value="ETW94161.1"/>
    <property type="molecule type" value="Genomic_DNA"/>
</dbReference>
<accession>W4LA00</accession>
<evidence type="ECO:0000256" key="1">
    <source>
        <dbReference type="SAM" id="MobiDB-lite"/>
    </source>
</evidence>
<dbReference type="GO" id="GO:0035438">
    <property type="term" value="F:cyclic-di-GMP binding"/>
    <property type="evidence" value="ECO:0007669"/>
    <property type="project" value="InterPro"/>
</dbReference>
<comment type="caution">
    <text evidence="3">The sequence shown here is derived from an EMBL/GenBank/DDBJ whole genome shotgun (WGS) entry which is preliminary data.</text>
</comment>
<sequence>MSQSRISRNDRTWRQEVVSDVFGRKLGSAKLHEAFRICNEDFDKNDEFTASGFCRRLVETNPDIEIGKQTRLLFLQGVRQHDTKPESTSERPSLHATSNPTAAQPTVSDGPKPGIKERRRDYRKPTNLMGVYWHTVDKQQQGAMVVENLSTGGCGLHILTPHELKRGDTLRLEFKLDDECESFIRIHGQLRWVLYNTVGVEFQSLYGFPQALANYLGS</sequence>
<protein>
    <recommendedName>
        <fullName evidence="2">PilZ domain-containing protein</fullName>
    </recommendedName>
</protein>
<feature type="compositionally biased region" description="Polar residues" evidence="1">
    <location>
        <begin position="95"/>
        <end position="107"/>
    </location>
</feature>
<dbReference type="Proteomes" id="UP000019141">
    <property type="component" value="Unassembled WGS sequence"/>
</dbReference>
<evidence type="ECO:0000259" key="2">
    <source>
        <dbReference type="Pfam" id="PF07238"/>
    </source>
</evidence>
<feature type="region of interest" description="Disordered" evidence="1">
    <location>
        <begin position="80"/>
        <end position="121"/>
    </location>
</feature>
<evidence type="ECO:0000313" key="3">
    <source>
        <dbReference type="EMBL" id="ETW94161.1"/>
    </source>
</evidence>